<dbReference type="PROSITE" id="PS51193">
    <property type="entry name" value="HELICASE_ATP_BIND_2"/>
    <property type="match status" value="1"/>
</dbReference>
<evidence type="ECO:0000256" key="2">
    <source>
        <dbReference type="ARBA" id="ARBA00022801"/>
    </source>
</evidence>
<dbReference type="GO" id="GO:0016787">
    <property type="term" value="F:hydrolase activity"/>
    <property type="evidence" value="ECO:0007669"/>
    <property type="project" value="UniProtKB-KW"/>
</dbReference>
<sequence length="659" mass="75746">MDIQKSACHPASSRYPFAYDPTRSYLLQVREWVADVFYDRLPDCGFEVREEQIYMAYQLERAFRGKETLFAEAGVGTGKTMAYLLYSLCYARYMRKPVVIACADESLIEQLVKPEGDIAKLRRYLNLDIDARLAKSHDQYLCLNKLDDARFMSAEAELFEELHETLPDFVRSRMSMQPFHAYGDRKHYPHFTDEQWNEISWDVFQDCFICDKRQRCGQTLSRDHYRKAADLVVCSHDFYMEHIWTGESRKREGQLPLLPDHCAVVFDEGHLLEAAAQKALTYKLKHSVFLELLQRLLQGQIRESLALLIEQAIAQSETMFGVLERQSMAVLGSDRKRIQWDDGLKREIGRFRHIVVEIEEELVLESGLYTLNEYHLRIVEEHLEMLQKALGLFDRPEPPLCWVAEGEEREPVLAIMPRKVKEVMQENVFEQSMPIIFSSATLSVDGSFKYVAESIGVSRYLSFTVPSPFDYGSQMEVVAPRWADEGTFAEKMNAAVYWLKRTEGRALILFRTNESLLRFKQEAVRHPECAGMRFGFEGDRELSDLVASFQSGERGVLCAVRLWEGLDVPGPSLSNVIIWSLPFPPHDPVYEAKRSECDDPFAEVDLPFMLLRLRQGIGRLIRTRYDSGIVVLLGEQMHDGSGILASVQSILPPGVALKI</sequence>
<keyword evidence="2 6" id="KW-0378">Hydrolase</keyword>
<reference evidence="6 7" key="1">
    <citation type="submission" date="2021-06" db="EMBL/GenBank/DDBJ databases">
        <authorList>
            <person name="Criscuolo A."/>
        </authorList>
    </citation>
    <scope>NUCLEOTIDE SEQUENCE [LARGE SCALE GENOMIC DNA]</scope>
    <source>
        <strain evidence="7">CIP 111802</strain>
    </source>
</reference>
<evidence type="ECO:0000256" key="1">
    <source>
        <dbReference type="ARBA" id="ARBA00022741"/>
    </source>
</evidence>
<dbReference type="InterPro" id="IPR045028">
    <property type="entry name" value="DinG/Rad3-like"/>
</dbReference>
<dbReference type="PANTHER" id="PTHR11472">
    <property type="entry name" value="DNA REPAIR DEAD HELICASE RAD3/XP-D SUBFAMILY MEMBER"/>
    <property type="match status" value="1"/>
</dbReference>
<dbReference type="Pfam" id="PF13307">
    <property type="entry name" value="Helicase_C_2"/>
    <property type="match status" value="1"/>
</dbReference>
<evidence type="ECO:0000259" key="5">
    <source>
        <dbReference type="PROSITE" id="PS51193"/>
    </source>
</evidence>
<dbReference type="EMBL" id="CAJVCE010000005">
    <property type="protein sequence ID" value="CAG7636100.1"/>
    <property type="molecule type" value="Genomic_DNA"/>
</dbReference>
<keyword evidence="7" id="KW-1185">Reference proteome</keyword>
<protein>
    <submittedName>
        <fullName evidence="6">ATP-dependent DNA helicase YoaA</fullName>
        <ecNumber evidence="6">3.6.4.12</ecNumber>
    </submittedName>
</protein>
<dbReference type="Proteomes" id="UP000730618">
    <property type="component" value="Unassembled WGS sequence"/>
</dbReference>
<feature type="domain" description="Helicase ATP-binding" evidence="5">
    <location>
        <begin position="38"/>
        <end position="313"/>
    </location>
</feature>
<dbReference type="PANTHER" id="PTHR11472:SF57">
    <property type="entry name" value="ATP-DEPENDENT HELICASE YPVA-RELATED"/>
    <property type="match status" value="1"/>
</dbReference>
<keyword evidence="3" id="KW-0067">ATP-binding</keyword>
<evidence type="ECO:0000313" key="6">
    <source>
        <dbReference type="EMBL" id="CAG7636100.1"/>
    </source>
</evidence>
<dbReference type="InterPro" id="IPR014013">
    <property type="entry name" value="Helic_SF1/SF2_ATP-bd_DinG/Rad3"/>
</dbReference>
<organism evidence="6 7">
    <name type="scientific">Paenibacillus allorhizosphaerae</name>
    <dbReference type="NCBI Taxonomy" id="2849866"/>
    <lineage>
        <taxon>Bacteria</taxon>
        <taxon>Bacillati</taxon>
        <taxon>Bacillota</taxon>
        <taxon>Bacilli</taxon>
        <taxon>Bacillales</taxon>
        <taxon>Paenibacillaceae</taxon>
        <taxon>Paenibacillus</taxon>
    </lineage>
</organism>
<dbReference type="RefSeq" id="WP_218098549.1">
    <property type="nucleotide sequence ID" value="NZ_CAJVCE010000005.1"/>
</dbReference>
<dbReference type="GO" id="GO:0003678">
    <property type="term" value="F:DNA helicase activity"/>
    <property type="evidence" value="ECO:0007669"/>
    <property type="project" value="UniProtKB-EC"/>
</dbReference>
<keyword evidence="1" id="KW-0547">Nucleotide-binding</keyword>
<keyword evidence="6" id="KW-0347">Helicase</keyword>
<comment type="similarity">
    <text evidence="4">Belongs to the helicase family. DinG subfamily.</text>
</comment>
<gene>
    <name evidence="6" type="primary">yoaA_2</name>
    <name evidence="6" type="ORF">PAECIP111802_02217</name>
</gene>
<dbReference type="SMART" id="SM00491">
    <property type="entry name" value="HELICc2"/>
    <property type="match status" value="1"/>
</dbReference>
<dbReference type="InterPro" id="IPR006555">
    <property type="entry name" value="ATP-dep_Helicase_C"/>
</dbReference>
<proteinExistence type="inferred from homology"/>
<evidence type="ECO:0000256" key="3">
    <source>
        <dbReference type="ARBA" id="ARBA00022840"/>
    </source>
</evidence>
<accession>A0ABM8VFV5</accession>
<comment type="caution">
    <text evidence="6">The sequence shown here is derived from an EMBL/GenBank/DDBJ whole genome shotgun (WGS) entry which is preliminary data.</text>
</comment>
<name>A0ABM8VFV5_9BACL</name>
<dbReference type="EC" id="3.6.4.12" evidence="6"/>
<evidence type="ECO:0000256" key="4">
    <source>
        <dbReference type="ARBA" id="ARBA00038058"/>
    </source>
</evidence>
<evidence type="ECO:0000313" key="7">
    <source>
        <dbReference type="Proteomes" id="UP000730618"/>
    </source>
</evidence>